<name>A0AAQ0BT00_BURGL</name>
<proteinExistence type="predicted"/>
<gene>
    <name evidence="1" type="ORF">I6H06_13915</name>
    <name evidence="2" type="ORF">NFI99_22085</name>
</gene>
<organism evidence="1 3">
    <name type="scientific">Burkholderia glumae</name>
    <name type="common">Pseudomonas glumae</name>
    <dbReference type="NCBI Taxonomy" id="337"/>
    <lineage>
        <taxon>Bacteria</taxon>
        <taxon>Pseudomonadati</taxon>
        <taxon>Pseudomonadota</taxon>
        <taxon>Betaproteobacteria</taxon>
        <taxon>Burkholderiales</taxon>
        <taxon>Burkholderiaceae</taxon>
        <taxon>Burkholderia</taxon>
    </lineage>
</organism>
<accession>A0AAQ0BT00</accession>
<dbReference type="GeneID" id="45698172"/>
<reference evidence="1 3" key="1">
    <citation type="submission" date="2020-12" db="EMBL/GenBank/DDBJ databases">
        <title>FDA dAtabase for Regulatory Grade micrObial Sequences (FDA-ARGOS): Supporting development and validation of Infectious Disease Dx tests.</title>
        <authorList>
            <person name="Minogue T."/>
            <person name="Wolcott M."/>
            <person name="Wasieloski L."/>
            <person name="Aguilar W."/>
            <person name="Moore D."/>
            <person name="Jaissle J."/>
            <person name="Tallon L."/>
            <person name="Sadzewicz L."/>
            <person name="Zhao X."/>
            <person name="Boylan J."/>
            <person name="Ott S."/>
            <person name="Bowen H."/>
            <person name="Vavikolanu K."/>
            <person name="Mehta A."/>
            <person name="Aluvathingal J."/>
            <person name="Nadendla S."/>
            <person name="Yan Y."/>
            <person name="Sichtig H."/>
        </authorList>
    </citation>
    <scope>NUCLEOTIDE SEQUENCE [LARGE SCALE GENOMIC DNA]</scope>
    <source>
        <strain evidence="1 3">FDAARGOS_949</strain>
    </source>
</reference>
<dbReference type="RefSeq" id="WP_015875911.1">
    <property type="nucleotide sequence ID" value="NZ_CP021074.1"/>
</dbReference>
<dbReference type="Proteomes" id="UP000594892">
    <property type="component" value="Chromosome 2"/>
</dbReference>
<dbReference type="EMBL" id="CP099587">
    <property type="protein sequence ID" value="USS47520.1"/>
    <property type="molecule type" value="Genomic_DNA"/>
</dbReference>
<evidence type="ECO:0000313" key="2">
    <source>
        <dbReference type="EMBL" id="USS47520.1"/>
    </source>
</evidence>
<reference evidence="2" key="2">
    <citation type="submission" date="2022-06" db="EMBL/GenBank/DDBJ databases">
        <title>Draft genome sequence of Burkholderia glumae strain GR20004 isolated from rice panicle showing bacterial panicle blight.</title>
        <authorList>
            <person name="Choi S.Y."/>
            <person name="Lee Y.H."/>
        </authorList>
    </citation>
    <scope>NUCLEOTIDE SEQUENCE</scope>
    <source>
        <strain evidence="2">GR20004</strain>
    </source>
</reference>
<evidence type="ECO:0000313" key="1">
    <source>
        <dbReference type="EMBL" id="QPQ93354.1"/>
    </source>
</evidence>
<sequence length="388" mass="44193">MTEFSDDSLLMNGTREQRTLIALSMVDRQVPAAFFDEVFSARLDWPWIVMQAMHQRVLCYVWENLKHRNLIGPAARSGLVKNWITYMDQLSQANLEKNTLWLNLLRRTIEAVNRAGVPIVCIKGSALIGDIYHPGNRMLGDVDTLIPQSAAAEVSAVLNELGFVQGTVNFVNNTVEPLSREKIRFWNFNAHIMAKFTLLTNHPSVPFFRFAAGFDFFDPHDIYSFPSDAVLSRRVPKSVDPIISIPDEADMVLNLCIHIYREAVSAIFAASADNWHLGKFSDLRIYILKHDSETLRNAVKSRVAENHLEKPYYFALHYTQAVYGDSALAPWANLVDPGDDKEFIYEMLDGERRVMYRAPFSERLFDTAGTEIPGLDPAWKKVMTDDAW</sequence>
<evidence type="ECO:0000313" key="4">
    <source>
        <dbReference type="Proteomes" id="UP001056386"/>
    </source>
</evidence>
<dbReference type="InterPro" id="IPR039498">
    <property type="entry name" value="NTP_transf_5"/>
</dbReference>
<dbReference type="Proteomes" id="UP001056386">
    <property type="component" value="Chromosome 1"/>
</dbReference>
<protein>
    <submittedName>
        <fullName evidence="1">Nucleotidyltransferase family protein</fullName>
    </submittedName>
</protein>
<dbReference type="AlphaFoldDB" id="A0AAQ0BT00"/>
<evidence type="ECO:0000313" key="3">
    <source>
        <dbReference type="Proteomes" id="UP000594892"/>
    </source>
</evidence>
<dbReference type="Pfam" id="PF14907">
    <property type="entry name" value="NTP_transf_5"/>
    <property type="match status" value="1"/>
</dbReference>
<keyword evidence="4" id="KW-1185">Reference proteome</keyword>
<dbReference type="EMBL" id="CP065601">
    <property type="protein sequence ID" value="QPQ93354.1"/>
    <property type="molecule type" value="Genomic_DNA"/>
</dbReference>